<dbReference type="AlphaFoldDB" id="A0AAN7YGE6"/>
<gene>
    <name evidence="2" type="ORF">LTR62_003819</name>
</gene>
<feature type="region of interest" description="Disordered" evidence="1">
    <location>
        <begin position="1"/>
        <end position="52"/>
    </location>
</feature>
<accession>A0AAN7YGE6</accession>
<sequence>MSGLMDKAKEAMGGNKQGGASTGGQPSGTEKGADSALNKGIDQATDRAGMGDKYDAKIDKFADGQANKQIPGGQN</sequence>
<name>A0AAN7YGE6_9PEZI</name>
<organism evidence="2 3">
    <name type="scientific">Meristemomyces frigidus</name>
    <dbReference type="NCBI Taxonomy" id="1508187"/>
    <lineage>
        <taxon>Eukaryota</taxon>
        <taxon>Fungi</taxon>
        <taxon>Dikarya</taxon>
        <taxon>Ascomycota</taxon>
        <taxon>Pezizomycotina</taxon>
        <taxon>Dothideomycetes</taxon>
        <taxon>Dothideomycetidae</taxon>
        <taxon>Mycosphaerellales</taxon>
        <taxon>Teratosphaeriaceae</taxon>
        <taxon>Meristemomyces</taxon>
    </lineage>
</organism>
<feature type="compositionally biased region" description="Basic and acidic residues" evidence="1">
    <location>
        <begin position="1"/>
        <end position="10"/>
    </location>
</feature>
<evidence type="ECO:0000256" key="1">
    <source>
        <dbReference type="SAM" id="MobiDB-lite"/>
    </source>
</evidence>
<evidence type="ECO:0008006" key="4">
    <source>
        <dbReference type="Google" id="ProtNLM"/>
    </source>
</evidence>
<evidence type="ECO:0000313" key="3">
    <source>
        <dbReference type="Proteomes" id="UP001310890"/>
    </source>
</evidence>
<dbReference type="EMBL" id="JAVRRL010000028">
    <property type="protein sequence ID" value="KAK5112721.1"/>
    <property type="molecule type" value="Genomic_DNA"/>
</dbReference>
<dbReference type="Proteomes" id="UP001310890">
    <property type="component" value="Unassembled WGS sequence"/>
</dbReference>
<comment type="caution">
    <text evidence="2">The sequence shown here is derived from an EMBL/GenBank/DDBJ whole genome shotgun (WGS) entry which is preliminary data.</text>
</comment>
<proteinExistence type="predicted"/>
<protein>
    <recommendedName>
        <fullName evidence="4">Antitoxin</fullName>
    </recommendedName>
</protein>
<evidence type="ECO:0000313" key="2">
    <source>
        <dbReference type="EMBL" id="KAK5112721.1"/>
    </source>
</evidence>
<reference evidence="2" key="1">
    <citation type="submission" date="2023-08" db="EMBL/GenBank/DDBJ databases">
        <title>Black Yeasts Isolated from many extreme environments.</title>
        <authorList>
            <person name="Coleine C."/>
            <person name="Stajich J.E."/>
            <person name="Selbmann L."/>
        </authorList>
    </citation>
    <scope>NUCLEOTIDE SEQUENCE</scope>
    <source>
        <strain evidence="2">CCFEE 5401</strain>
    </source>
</reference>
<feature type="compositionally biased region" description="Gly residues" evidence="1">
    <location>
        <begin position="15"/>
        <end position="26"/>
    </location>
</feature>